<keyword evidence="3" id="KW-0238">DNA-binding</keyword>
<dbReference type="InterPro" id="IPR036390">
    <property type="entry name" value="WH_DNA-bd_sf"/>
</dbReference>
<dbReference type="PROSITE" id="PS50931">
    <property type="entry name" value="HTH_LYSR"/>
    <property type="match status" value="1"/>
</dbReference>
<dbReference type="Proteomes" id="UP001148932">
    <property type="component" value="Unassembled WGS sequence"/>
</dbReference>
<keyword evidence="4" id="KW-0804">Transcription</keyword>
<accession>A0ABT5RT51</accession>
<feature type="domain" description="HTH lysR-type" evidence="5">
    <location>
        <begin position="1"/>
        <end position="58"/>
    </location>
</feature>
<dbReference type="InterPro" id="IPR036388">
    <property type="entry name" value="WH-like_DNA-bd_sf"/>
</dbReference>
<dbReference type="Gene3D" id="1.10.10.10">
    <property type="entry name" value="Winged helix-like DNA-binding domain superfamily/Winged helix DNA-binding domain"/>
    <property type="match status" value="1"/>
</dbReference>
<keyword evidence="2" id="KW-0805">Transcription regulation</keyword>
<evidence type="ECO:0000256" key="2">
    <source>
        <dbReference type="ARBA" id="ARBA00023015"/>
    </source>
</evidence>
<proteinExistence type="inferred from homology"/>
<comment type="similarity">
    <text evidence="1">Belongs to the LysR transcriptional regulatory family.</text>
</comment>
<evidence type="ECO:0000256" key="1">
    <source>
        <dbReference type="ARBA" id="ARBA00009437"/>
    </source>
</evidence>
<sequence>MELRHLRYFIALAEELSFTRAAQRLHVSQPPLSLQIAQLEEELGAQLFVRTSRRVELTLAGQAYLVDARAVLERLDAARQRVGAIGQGQAGRIEVGLSGSHFLGPFPAALARYRQSHPGVDVVLHEMQPSLQQAALRDKRIDVGISRTAVNDDQLSSTLLWPDPVVAALPPDHRLAARKALALKDLRSEAFVMLRRDSSAHAEHMVQCCVQAGFAPRVAQTTVELAAVLSLVAAGLGVALVPSSLGTLFGPRVVFKGLGAKSPRADVHAVQRRDDLLGVVPAFVRVVADV</sequence>
<dbReference type="Pfam" id="PF03466">
    <property type="entry name" value="LysR_substrate"/>
    <property type="match status" value="1"/>
</dbReference>
<comment type="caution">
    <text evidence="6">The sequence shown here is derived from an EMBL/GenBank/DDBJ whole genome shotgun (WGS) entry which is preliminary data.</text>
</comment>
<protein>
    <submittedName>
        <fullName evidence="6">LysR substrate-binding domain-containing protein</fullName>
    </submittedName>
</protein>
<dbReference type="SUPFAM" id="SSF53850">
    <property type="entry name" value="Periplasmic binding protein-like II"/>
    <property type="match status" value="1"/>
</dbReference>
<dbReference type="InterPro" id="IPR005119">
    <property type="entry name" value="LysR_subst-bd"/>
</dbReference>
<evidence type="ECO:0000313" key="6">
    <source>
        <dbReference type="EMBL" id="MDD2176861.1"/>
    </source>
</evidence>
<gene>
    <name evidence="6" type="ORF">OIN59_05405</name>
</gene>
<dbReference type="PANTHER" id="PTHR30346">
    <property type="entry name" value="TRANSCRIPTIONAL DUAL REGULATOR HCAR-RELATED"/>
    <property type="match status" value="1"/>
</dbReference>
<dbReference type="EMBL" id="JAPCKI010000002">
    <property type="protein sequence ID" value="MDD2176861.1"/>
    <property type="molecule type" value="Genomic_DNA"/>
</dbReference>
<reference evidence="6" key="1">
    <citation type="submission" date="2022-10" db="EMBL/GenBank/DDBJ databases">
        <title>Description of microaerobic benzene degrading bacteria.</title>
        <authorList>
            <person name="Bedics A."/>
            <person name="Tancsics A."/>
            <person name="Banerjee S."/>
        </authorList>
    </citation>
    <scope>NUCLEOTIDE SEQUENCE</scope>
    <source>
        <strain evidence="6">D2M1</strain>
    </source>
</reference>
<evidence type="ECO:0000256" key="4">
    <source>
        <dbReference type="ARBA" id="ARBA00023163"/>
    </source>
</evidence>
<dbReference type="Gene3D" id="3.40.190.10">
    <property type="entry name" value="Periplasmic binding protein-like II"/>
    <property type="match status" value="2"/>
</dbReference>
<dbReference type="SUPFAM" id="SSF46785">
    <property type="entry name" value="Winged helix' DNA-binding domain"/>
    <property type="match status" value="1"/>
</dbReference>
<organism evidence="6 7">
    <name type="scientific">Acidovorax benzenivorans</name>
    <dbReference type="NCBI Taxonomy" id="2987520"/>
    <lineage>
        <taxon>Bacteria</taxon>
        <taxon>Pseudomonadati</taxon>
        <taxon>Pseudomonadota</taxon>
        <taxon>Betaproteobacteria</taxon>
        <taxon>Burkholderiales</taxon>
        <taxon>Comamonadaceae</taxon>
        <taxon>Acidovorax</taxon>
    </lineage>
</organism>
<evidence type="ECO:0000313" key="7">
    <source>
        <dbReference type="Proteomes" id="UP001148932"/>
    </source>
</evidence>
<evidence type="ECO:0000256" key="3">
    <source>
        <dbReference type="ARBA" id="ARBA00023125"/>
    </source>
</evidence>
<dbReference type="PRINTS" id="PR00039">
    <property type="entry name" value="HTHLYSR"/>
</dbReference>
<keyword evidence="7" id="KW-1185">Reference proteome</keyword>
<dbReference type="InterPro" id="IPR000847">
    <property type="entry name" value="LysR_HTH_N"/>
</dbReference>
<evidence type="ECO:0000259" key="5">
    <source>
        <dbReference type="PROSITE" id="PS50931"/>
    </source>
</evidence>
<dbReference type="PANTHER" id="PTHR30346:SF0">
    <property type="entry name" value="HCA OPERON TRANSCRIPTIONAL ACTIVATOR HCAR"/>
    <property type="match status" value="1"/>
</dbReference>
<dbReference type="RefSeq" id="WP_274107861.1">
    <property type="nucleotide sequence ID" value="NZ_JAPCKI010000002.1"/>
</dbReference>
<name>A0ABT5RT51_9BURK</name>
<dbReference type="Pfam" id="PF00126">
    <property type="entry name" value="HTH_1"/>
    <property type="match status" value="1"/>
</dbReference>